<feature type="region of interest" description="Disordered" evidence="2">
    <location>
        <begin position="1"/>
        <end position="61"/>
    </location>
</feature>
<keyword evidence="1" id="KW-0175">Coiled coil</keyword>
<evidence type="ECO:0000256" key="1">
    <source>
        <dbReference type="SAM" id="Coils"/>
    </source>
</evidence>
<organism evidence="3 4">
    <name type="scientific">Thanatephorus cucumeris (strain AG1-IB / isolate 7/3/14)</name>
    <name type="common">Lettuce bottom rot fungus</name>
    <name type="synonym">Rhizoctonia solani</name>
    <dbReference type="NCBI Taxonomy" id="1108050"/>
    <lineage>
        <taxon>Eukaryota</taxon>
        <taxon>Fungi</taxon>
        <taxon>Dikarya</taxon>
        <taxon>Basidiomycota</taxon>
        <taxon>Agaricomycotina</taxon>
        <taxon>Agaricomycetes</taxon>
        <taxon>Cantharellales</taxon>
        <taxon>Ceratobasidiaceae</taxon>
        <taxon>Rhizoctonia</taxon>
        <taxon>Rhizoctonia solani AG-1</taxon>
    </lineage>
</organism>
<dbReference type="HOGENOM" id="CLU_2028312_0_0_1"/>
<evidence type="ECO:0000313" key="4">
    <source>
        <dbReference type="Proteomes" id="UP000012065"/>
    </source>
</evidence>
<feature type="compositionally biased region" description="Polar residues" evidence="2">
    <location>
        <begin position="40"/>
        <end position="61"/>
    </location>
</feature>
<reference evidence="3 4" key="1">
    <citation type="journal article" date="2013" name="J. Biotechnol.">
        <title>Establishment and interpretation of the genome sequence of the phytopathogenic fungus Rhizoctonia solani AG1-IB isolate 7/3/14.</title>
        <authorList>
            <person name="Wibberg D.W."/>
            <person name="Jelonek L.J."/>
            <person name="Rupp O.R."/>
            <person name="Hennig M.H."/>
            <person name="Eikmeyer F.E."/>
            <person name="Goesmann A.G."/>
            <person name="Hartmann A.H."/>
            <person name="Borriss R.B."/>
            <person name="Grosch R.G."/>
            <person name="Puehler A.P."/>
            <person name="Schlueter A.S."/>
        </authorList>
    </citation>
    <scope>NUCLEOTIDE SEQUENCE [LARGE SCALE GENOMIC DNA]</scope>
    <source>
        <strain evidence="4">AG1-IB / isolate 7/3/14</strain>
    </source>
</reference>
<comment type="caution">
    <text evidence="3">The sequence shown here is derived from an EMBL/GenBank/DDBJ whole genome shotgun (WGS) entry which is preliminary data.</text>
</comment>
<evidence type="ECO:0000256" key="2">
    <source>
        <dbReference type="SAM" id="MobiDB-lite"/>
    </source>
</evidence>
<proteinExistence type="predicted"/>
<dbReference type="EMBL" id="CAOJ01012622">
    <property type="protein sequence ID" value="CCO34105.1"/>
    <property type="molecule type" value="Genomic_DNA"/>
</dbReference>
<protein>
    <submittedName>
        <fullName evidence="3">Uncharacterized protein</fullName>
    </submittedName>
</protein>
<dbReference type="Proteomes" id="UP000012065">
    <property type="component" value="Unassembled WGS sequence"/>
</dbReference>
<name>M5C501_THACB</name>
<feature type="compositionally biased region" description="Pro residues" evidence="2">
    <location>
        <begin position="1"/>
        <end position="14"/>
    </location>
</feature>
<sequence>MLPKKPGPSFPISPSPDDTSVLRLSVEPARNASAKRPLTSGGTDNPGSGSDETSVPTQQADQDVRMALDAARASLQEMRRVYDEMEARHREETSRRKEESLSLEKLLTSLLSSKGIPPSSSS</sequence>
<feature type="coiled-coil region" evidence="1">
    <location>
        <begin position="68"/>
        <end position="95"/>
    </location>
</feature>
<evidence type="ECO:0000313" key="3">
    <source>
        <dbReference type="EMBL" id="CCO34105.1"/>
    </source>
</evidence>
<dbReference type="AlphaFoldDB" id="M5C501"/>
<gene>
    <name evidence="3" type="ORF">BN14_08197</name>
</gene>
<accession>M5C501</accession>